<evidence type="ECO:0000313" key="4">
    <source>
        <dbReference type="Proteomes" id="UP000484875"/>
    </source>
</evidence>
<evidence type="ECO:0000313" key="3">
    <source>
        <dbReference type="EMBL" id="MYN15813.1"/>
    </source>
</evidence>
<accession>A0A845HEK4</accession>
<dbReference type="EMBL" id="WWCV01000004">
    <property type="protein sequence ID" value="MYN15813.1"/>
    <property type="molecule type" value="Genomic_DNA"/>
</dbReference>
<dbReference type="Gene3D" id="2.40.160.10">
    <property type="entry name" value="Porin"/>
    <property type="match status" value="1"/>
</dbReference>
<evidence type="ECO:0008006" key="5">
    <source>
        <dbReference type="Google" id="ProtNLM"/>
    </source>
</evidence>
<dbReference type="RefSeq" id="WP_161088601.1">
    <property type="nucleotide sequence ID" value="NZ_WWCV01000004.1"/>
</dbReference>
<name>A0A845HEK4_9BURK</name>
<evidence type="ECO:0000256" key="2">
    <source>
        <dbReference type="SAM" id="SignalP"/>
    </source>
</evidence>
<keyword evidence="1" id="KW-0175">Coiled coil</keyword>
<feature type="signal peptide" evidence="2">
    <location>
        <begin position="1"/>
        <end position="22"/>
    </location>
</feature>
<gene>
    <name evidence="3" type="ORF">GTP81_03510</name>
</gene>
<dbReference type="Proteomes" id="UP000484875">
    <property type="component" value="Unassembled WGS sequence"/>
</dbReference>
<comment type="caution">
    <text evidence="3">The sequence shown here is derived from an EMBL/GenBank/DDBJ whole genome shotgun (WGS) entry which is preliminary data.</text>
</comment>
<sequence length="512" mass="54127">MLKHSVLAAALSAAVAAPQAYAADKKEQKELAAIRAEIREMKAAYEARLQAMEQRLQQAQSDSAAAKAQLATINGGAPATGAGSPATSGAGAPAAALATSATQTTPASASAVATPVAPAYVESPAAPASAGGANPASNLFNPNISMILGGTLQNLKQDPSQYRLQGFAPSGGEVGPGKRGFSLGESELTMAANIDPQFAGQLTFSLSGENEVSVEEAFIQTRAMENGLNIKAGRFLSAIGYLNAQHAHTWDFVDAPLAYQAFLGGQYKPDGVQAKWLAPLDQFLEIGAEAGSGAAFPGNDRNKNGAGAVSVFAHIGDDIGASSSYRAGLSYLHTAAEKRAYEDEGLTNNFSGKSNTWIADAIYKWAPNGNPTNTNFKLQGEYFRRKETGTLNYAVDTDAAASGDYRSVQSGWYLQGVYQFMPTWRAGLRYDRLSSGSPRIGLIDSGALAWANLPILQAYNPKRTSFMVDYSPSEFSRLRLQLARDQSRPGVTDNQIFLQYIMSLGTHAAHSF</sequence>
<proteinExistence type="predicted"/>
<feature type="coiled-coil region" evidence="1">
    <location>
        <begin position="24"/>
        <end position="69"/>
    </location>
</feature>
<protein>
    <recommendedName>
        <fullName evidence="5">TonB-dependent receptor</fullName>
    </recommendedName>
</protein>
<dbReference type="InterPro" id="IPR023614">
    <property type="entry name" value="Porin_dom_sf"/>
</dbReference>
<keyword evidence="2" id="KW-0732">Signal</keyword>
<evidence type="ECO:0000256" key="1">
    <source>
        <dbReference type="SAM" id="Coils"/>
    </source>
</evidence>
<keyword evidence="4" id="KW-1185">Reference proteome</keyword>
<organism evidence="3 4">
    <name type="scientific">Duganella vulcania</name>
    <dbReference type="NCBI Taxonomy" id="2692166"/>
    <lineage>
        <taxon>Bacteria</taxon>
        <taxon>Pseudomonadati</taxon>
        <taxon>Pseudomonadota</taxon>
        <taxon>Betaproteobacteria</taxon>
        <taxon>Burkholderiales</taxon>
        <taxon>Oxalobacteraceae</taxon>
        <taxon>Telluria group</taxon>
        <taxon>Duganella</taxon>
    </lineage>
</organism>
<dbReference type="AlphaFoldDB" id="A0A845HEK4"/>
<feature type="chain" id="PRO_5032842371" description="TonB-dependent receptor" evidence="2">
    <location>
        <begin position="23"/>
        <end position="512"/>
    </location>
</feature>
<dbReference type="SUPFAM" id="SSF56935">
    <property type="entry name" value="Porins"/>
    <property type="match status" value="1"/>
</dbReference>
<reference evidence="3 4" key="1">
    <citation type="submission" date="2019-12" db="EMBL/GenBank/DDBJ databases">
        <title>Novel species isolated from a subtropical stream in China.</title>
        <authorList>
            <person name="Lu H."/>
        </authorList>
    </citation>
    <scope>NUCLEOTIDE SEQUENCE [LARGE SCALE GENOMIC DNA]</scope>
    <source>
        <strain evidence="3 4">FT107W</strain>
    </source>
</reference>